<gene>
    <name evidence="2" type="ORF">SEA_SUSHI23_65</name>
</gene>
<reference evidence="2 3" key="1">
    <citation type="submission" date="2017-06" db="EMBL/GenBank/DDBJ databases">
        <authorList>
            <person name="Mageeney C.M."/>
            <person name="Olugbade I.D."/>
            <person name="Kenna M.A."/>
            <person name="Ware V.C."/>
            <person name="Garlena R.A."/>
            <person name="Russell D.A."/>
            <person name="Pope W.H."/>
            <person name="Jacobs-Sera D."/>
            <person name="Hendrix R.W."/>
            <person name="Hatfull G.F."/>
        </authorList>
    </citation>
    <scope>NUCLEOTIDE SEQUENCE [LARGE SCALE GENOMIC DNA]</scope>
</reference>
<accession>A0A222YWU2</accession>
<keyword evidence="1" id="KW-0175">Coiled coil</keyword>
<evidence type="ECO:0000256" key="1">
    <source>
        <dbReference type="SAM" id="Coils"/>
    </source>
</evidence>
<evidence type="ECO:0000313" key="2">
    <source>
        <dbReference type="EMBL" id="ASR76497.1"/>
    </source>
</evidence>
<dbReference type="Proteomes" id="UP000225758">
    <property type="component" value="Segment"/>
</dbReference>
<name>A0A222YWU2_9CAUD</name>
<dbReference type="EMBL" id="MF358542">
    <property type="protein sequence ID" value="ASR76497.1"/>
    <property type="molecule type" value="Genomic_DNA"/>
</dbReference>
<proteinExistence type="predicted"/>
<sequence>MMSKDGLKFLAIKERIAQITADYEERIADLRADYTLTVEELQGQISKLTNEINELKADKSAVAEKKD</sequence>
<feature type="coiled-coil region" evidence="1">
    <location>
        <begin position="31"/>
        <end position="65"/>
    </location>
</feature>
<organism evidence="2 3">
    <name type="scientific">Streptomyces phage Sushi23</name>
    <dbReference type="NCBI Taxonomy" id="2015806"/>
    <lineage>
        <taxon>Viruses</taxon>
        <taxon>Duplodnaviria</taxon>
        <taxon>Heunggongvirae</taxon>
        <taxon>Uroviricota</taxon>
        <taxon>Caudoviricetes</taxon>
        <taxon>Stanwilliamsviridae</taxon>
        <taxon>Boydwoodruffvirinae</taxon>
        <taxon>Samistivirus</taxon>
        <taxon>Samistivirus peebs</taxon>
    </lineage>
</organism>
<evidence type="ECO:0000313" key="3">
    <source>
        <dbReference type="Proteomes" id="UP000225758"/>
    </source>
</evidence>
<protein>
    <submittedName>
        <fullName evidence="2">Uncharacterized protein</fullName>
    </submittedName>
</protein>